<feature type="compositionally biased region" description="Basic and acidic residues" evidence="1">
    <location>
        <begin position="28"/>
        <end position="39"/>
    </location>
</feature>
<dbReference type="Proteomes" id="UP001367508">
    <property type="component" value="Unassembled WGS sequence"/>
</dbReference>
<name>A0AAN9M8Z3_CANGL</name>
<reference evidence="2 3" key="1">
    <citation type="submission" date="2024-01" db="EMBL/GenBank/DDBJ databases">
        <title>The genomes of 5 underutilized Papilionoideae crops provide insights into root nodulation and disease resistanc.</title>
        <authorList>
            <person name="Jiang F."/>
        </authorList>
    </citation>
    <scope>NUCLEOTIDE SEQUENCE [LARGE SCALE GENOMIC DNA]</scope>
    <source>
        <strain evidence="2">LVBAO_FW01</strain>
        <tissue evidence="2">Leaves</tissue>
    </source>
</reference>
<feature type="compositionally biased region" description="Basic and acidic residues" evidence="1">
    <location>
        <begin position="1"/>
        <end position="20"/>
    </location>
</feature>
<dbReference type="EMBL" id="JAYMYQ010000002">
    <property type="protein sequence ID" value="KAK7349979.1"/>
    <property type="molecule type" value="Genomic_DNA"/>
</dbReference>
<accession>A0AAN9M8Z3</accession>
<feature type="region of interest" description="Disordered" evidence="1">
    <location>
        <begin position="1"/>
        <end position="39"/>
    </location>
</feature>
<proteinExistence type="predicted"/>
<keyword evidence="3" id="KW-1185">Reference proteome</keyword>
<evidence type="ECO:0000313" key="3">
    <source>
        <dbReference type="Proteomes" id="UP001367508"/>
    </source>
</evidence>
<organism evidence="2 3">
    <name type="scientific">Canavalia gladiata</name>
    <name type="common">Sword bean</name>
    <name type="synonym">Dolichos gladiatus</name>
    <dbReference type="NCBI Taxonomy" id="3824"/>
    <lineage>
        <taxon>Eukaryota</taxon>
        <taxon>Viridiplantae</taxon>
        <taxon>Streptophyta</taxon>
        <taxon>Embryophyta</taxon>
        <taxon>Tracheophyta</taxon>
        <taxon>Spermatophyta</taxon>
        <taxon>Magnoliopsida</taxon>
        <taxon>eudicotyledons</taxon>
        <taxon>Gunneridae</taxon>
        <taxon>Pentapetalae</taxon>
        <taxon>rosids</taxon>
        <taxon>fabids</taxon>
        <taxon>Fabales</taxon>
        <taxon>Fabaceae</taxon>
        <taxon>Papilionoideae</taxon>
        <taxon>50 kb inversion clade</taxon>
        <taxon>NPAAA clade</taxon>
        <taxon>indigoferoid/millettioid clade</taxon>
        <taxon>Phaseoleae</taxon>
        <taxon>Canavalia</taxon>
    </lineage>
</organism>
<evidence type="ECO:0000313" key="2">
    <source>
        <dbReference type="EMBL" id="KAK7349979.1"/>
    </source>
</evidence>
<gene>
    <name evidence="2" type="ORF">VNO77_07949</name>
</gene>
<dbReference type="AlphaFoldDB" id="A0AAN9M8Z3"/>
<comment type="caution">
    <text evidence="2">The sequence shown here is derived from an EMBL/GenBank/DDBJ whole genome shotgun (WGS) entry which is preliminary data.</text>
</comment>
<evidence type="ECO:0000256" key="1">
    <source>
        <dbReference type="SAM" id="MobiDB-lite"/>
    </source>
</evidence>
<protein>
    <submittedName>
        <fullName evidence="2">Uncharacterized protein</fullName>
    </submittedName>
</protein>
<sequence length="225" mass="25378">MEDSHEEQGEKEKGFMERGGVEPNKTSRLHELSRDSEHDVKSMVVQNKSGSELEVGVLVTVTQAKILKKENEAWANDIRGKVKAARYPPYSHAPCHVISGSRREAYAKIIQVLNMFLVKTMWAHAGLVHINNVLGCLTCLHRLDKEDRIHPCFHFDYTSTMRHPDAHIIAKVYLNYAYGSASERSSAFGGHNSQFEKFIAKDSRKGSGEKRKALVKIARGFLLES</sequence>